<gene>
    <name evidence="1" type="ORF">CEXT_427031</name>
</gene>
<dbReference type="Proteomes" id="UP001054945">
    <property type="component" value="Unassembled WGS sequence"/>
</dbReference>
<organism evidence="1 2">
    <name type="scientific">Caerostris extrusa</name>
    <name type="common">Bark spider</name>
    <name type="synonym">Caerostris bankana</name>
    <dbReference type="NCBI Taxonomy" id="172846"/>
    <lineage>
        <taxon>Eukaryota</taxon>
        <taxon>Metazoa</taxon>
        <taxon>Ecdysozoa</taxon>
        <taxon>Arthropoda</taxon>
        <taxon>Chelicerata</taxon>
        <taxon>Arachnida</taxon>
        <taxon>Araneae</taxon>
        <taxon>Araneomorphae</taxon>
        <taxon>Entelegynae</taxon>
        <taxon>Araneoidea</taxon>
        <taxon>Araneidae</taxon>
        <taxon>Caerostris</taxon>
    </lineage>
</organism>
<dbReference type="AlphaFoldDB" id="A0AAV4P304"/>
<name>A0AAV4P304_CAEEX</name>
<protein>
    <submittedName>
        <fullName evidence="1">Uncharacterized protein</fullName>
    </submittedName>
</protein>
<accession>A0AAV4P304</accession>
<sequence>MSSFAIKDERKFQLTTIILLLSENYQSPRRLSFHQNSNHEVPEESKIMSNQLGIEMFLGSTPRYLLLVSNFSSSIQYPKIFRVLIDLHHFDG</sequence>
<evidence type="ECO:0000313" key="1">
    <source>
        <dbReference type="EMBL" id="GIX91408.1"/>
    </source>
</evidence>
<evidence type="ECO:0000313" key="2">
    <source>
        <dbReference type="Proteomes" id="UP001054945"/>
    </source>
</evidence>
<comment type="caution">
    <text evidence="1">The sequence shown here is derived from an EMBL/GenBank/DDBJ whole genome shotgun (WGS) entry which is preliminary data.</text>
</comment>
<reference evidence="1 2" key="1">
    <citation type="submission" date="2021-06" db="EMBL/GenBank/DDBJ databases">
        <title>Caerostris extrusa draft genome.</title>
        <authorList>
            <person name="Kono N."/>
            <person name="Arakawa K."/>
        </authorList>
    </citation>
    <scope>NUCLEOTIDE SEQUENCE [LARGE SCALE GENOMIC DNA]</scope>
</reference>
<dbReference type="EMBL" id="BPLR01004021">
    <property type="protein sequence ID" value="GIX91408.1"/>
    <property type="molecule type" value="Genomic_DNA"/>
</dbReference>
<proteinExistence type="predicted"/>
<keyword evidence="2" id="KW-1185">Reference proteome</keyword>